<evidence type="ECO:0000313" key="3">
    <source>
        <dbReference type="Proteomes" id="UP001224775"/>
    </source>
</evidence>
<feature type="region of interest" description="Disordered" evidence="1">
    <location>
        <begin position="1"/>
        <end position="57"/>
    </location>
</feature>
<proteinExistence type="predicted"/>
<feature type="compositionally biased region" description="Polar residues" evidence="1">
    <location>
        <begin position="165"/>
        <end position="182"/>
    </location>
</feature>
<organism evidence="2 3">
    <name type="scientific">Skeletonema marinoi</name>
    <dbReference type="NCBI Taxonomy" id="267567"/>
    <lineage>
        <taxon>Eukaryota</taxon>
        <taxon>Sar</taxon>
        <taxon>Stramenopiles</taxon>
        <taxon>Ochrophyta</taxon>
        <taxon>Bacillariophyta</taxon>
        <taxon>Coscinodiscophyceae</taxon>
        <taxon>Thalassiosirophycidae</taxon>
        <taxon>Thalassiosirales</taxon>
        <taxon>Skeletonemataceae</taxon>
        <taxon>Skeletonema</taxon>
        <taxon>Skeletonema marinoi-dohrnii complex</taxon>
    </lineage>
</organism>
<feature type="region of interest" description="Disordered" evidence="1">
    <location>
        <begin position="202"/>
        <end position="227"/>
    </location>
</feature>
<feature type="compositionally biased region" description="Polar residues" evidence="1">
    <location>
        <begin position="204"/>
        <end position="227"/>
    </location>
</feature>
<feature type="compositionally biased region" description="Low complexity" evidence="1">
    <location>
        <begin position="39"/>
        <end position="49"/>
    </location>
</feature>
<protein>
    <submittedName>
        <fullName evidence="2">Uncharacterized protein</fullName>
    </submittedName>
</protein>
<keyword evidence="3" id="KW-1185">Reference proteome</keyword>
<accession>A0AAD8Y5G2</accession>
<dbReference type="Proteomes" id="UP001224775">
    <property type="component" value="Unassembled WGS sequence"/>
</dbReference>
<evidence type="ECO:0000256" key="1">
    <source>
        <dbReference type="SAM" id="MobiDB-lite"/>
    </source>
</evidence>
<reference evidence="2" key="1">
    <citation type="submission" date="2023-06" db="EMBL/GenBank/DDBJ databases">
        <title>Survivors Of The Sea: Transcriptome response of Skeletonema marinoi to long-term dormancy.</title>
        <authorList>
            <person name="Pinder M.I.M."/>
            <person name="Kourtchenko O."/>
            <person name="Robertson E.K."/>
            <person name="Larsson T."/>
            <person name="Maumus F."/>
            <person name="Osuna-Cruz C.M."/>
            <person name="Vancaester E."/>
            <person name="Stenow R."/>
            <person name="Vandepoele K."/>
            <person name="Ploug H."/>
            <person name="Bruchert V."/>
            <person name="Godhe A."/>
            <person name="Topel M."/>
        </authorList>
    </citation>
    <scope>NUCLEOTIDE SEQUENCE</scope>
    <source>
        <strain evidence="2">R05AC</strain>
    </source>
</reference>
<dbReference type="AlphaFoldDB" id="A0AAD8Y5G2"/>
<sequence>MSNRNSSGDWSDYPGSRRRTTSTNHATGRSNYGGTRRSNNANNNNNNDNQKGNPIGNWIQNRAREIRARHRNRQRDQVGGAVGTEAKAIKNLQVNAKDFKYPEEGFITPVEHSLLYAMIEFPENYPESVIRNEIEDEDFTQYLYVKEKETKRGEATSYEDDGSDNDVQTQPNNNDSQTATQQSEEDQPVSYGQLSALLALSAAKNPSTASPEKSSSTTEAESDDQTLSVGETLCRKLLRTITRYADANSLDRNHEIREFLDPIERRCAVRNEKAALQQLLPAYAGYTVSLLTGNPLPLLLGAAALTGPDPMMEENTNVHGFRGLGSRTGDMETAGLLDENEFDDD</sequence>
<feature type="compositionally biased region" description="Polar residues" evidence="1">
    <location>
        <begin position="21"/>
        <end position="38"/>
    </location>
</feature>
<feature type="region of interest" description="Disordered" evidence="1">
    <location>
        <begin position="320"/>
        <end position="345"/>
    </location>
</feature>
<dbReference type="EMBL" id="JATAAI010000018">
    <property type="protein sequence ID" value="KAK1739384.1"/>
    <property type="molecule type" value="Genomic_DNA"/>
</dbReference>
<name>A0AAD8Y5G2_9STRA</name>
<comment type="caution">
    <text evidence="2">The sequence shown here is derived from an EMBL/GenBank/DDBJ whole genome shotgun (WGS) entry which is preliminary data.</text>
</comment>
<gene>
    <name evidence="2" type="ORF">QTG54_009927</name>
</gene>
<feature type="region of interest" description="Disordered" evidence="1">
    <location>
        <begin position="150"/>
        <end position="188"/>
    </location>
</feature>
<evidence type="ECO:0000313" key="2">
    <source>
        <dbReference type="EMBL" id="KAK1739384.1"/>
    </source>
</evidence>